<dbReference type="AlphaFoldDB" id="A0A1Y1ICJ0"/>
<keyword evidence="4" id="KW-0808">Transferase</keyword>
<dbReference type="Gene3D" id="1.10.510.10">
    <property type="entry name" value="Transferase(Phosphotransferase) domain 1"/>
    <property type="match status" value="1"/>
</dbReference>
<dbReference type="InterPro" id="IPR017441">
    <property type="entry name" value="Protein_kinase_ATP_BS"/>
</dbReference>
<keyword evidence="22" id="KW-1185">Reference proteome</keyword>
<dbReference type="InterPro" id="IPR008271">
    <property type="entry name" value="Ser/Thr_kinase_AS"/>
</dbReference>
<comment type="subcellular location">
    <subcellularLocation>
        <location evidence="1">Membrane</location>
        <topology evidence="1">Single-pass type I membrane protein</topology>
    </subcellularLocation>
</comment>
<evidence type="ECO:0000256" key="12">
    <source>
        <dbReference type="ARBA" id="ARBA00023170"/>
    </source>
</evidence>
<dbReference type="CDD" id="cd14066">
    <property type="entry name" value="STKc_IRAK"/>
    <property type="match status" value="1"/>
</dbReference>
<keyword evidence="13" id="KW-0325">Glycoprotein</keyword>
<sequence length="787" mass="84309">MASMQLLQFVLSAALLFSSSCAQQLNPPAIFLANATVLPAADSTNASLPSNAILTIYRAVRSQNLGLLGALLNVNISGLANYLALDVQLVLRNTTAPITLSNVTTLLSFFALLTPPAGSNVTVNNVSELYFYFIDSTNVLTVSQVTAGQLGNVFLTSFWQLLNSTTSPNGTWTVAYVSITPAPSGPFIPQTTPVFAATPNVTIWSTIGSGMATFVNTSIPANVTIEANVIVASIGLQAALSDGNLSPANVANQYFAPFFRVVLPTLPSPTLLNLTDPIIITFFDLLRGRNATGNASPQTVVSYKQLNIQSAILTTLVPALPSIGDVYVIQLWQPSPRLGNTSETSDSGLGLGTTVGISLGATAVVLGGLLVGAWIFPSRRKRRHEPPGLPPVTDHDTEKDAAVERGVGKVSAKPRQASATAQAHEATLGLIRVFTIRELRKATAGFSETTLLGAGAFGRVYRGTFADGSFLAVKELRKGRGGLGQQEFLTELATIARVRHRNLVALRGYCISPKAFYLVLDYAPNGNLSSALSSGSSTALTWSQRLVIATGSARGLSYLHNDMAPSILHRDIKSANILLDQNMEPLVADFGLAKLLDEGKTHHSTNVRGTYGHVAPEYALYGQVTKKSDVYSFGVVLLELLTGRRAVETMPDGGRSNLVDAVARQYHRPLVVLDPRLRGQFPEQASAQLVVLAVACTAREEAHRPHMSHVLRELDDISQTRESNIENYEEIGRESREDWFGPAARASDAPGYSSTSTDSWNRQSRSSGSGGQMDSMTYRMSMMSQGR</sequence>
<evidence type="ECO:0000256" key="5">
    <source>
        <dbReference type="ARBA" id="ARBA00022692"/>
    </source>
</evidence>
<dbReference type="Proteomes" id="UP000054558">
    <property type="component" value="Unassembled WGS sequence"/>
</dbReference>
<dbReference type="Gene3D" id="3.30.200.20">
    <property type="entry name" value="Phosphorylase Kinase, domain 1"/>
    <property type="match status" value="1"/>
</dbReference>
<evidence type="ECO:0000256" key="3">
    <source>
        <dbReference type="ARBA" id="ARBA00022527"/>
    </source>
</evidence>
<keyword evidence="12" id="KW-0675">Receptor</keyword>
<dbReference type="FunFam" id="1.10.510.10:FF:000287">
    <property type="entry name" value="probable LRR receptor-like serine/threonine-protein kinase RKF3"/>
    <property type="match status" value="1"/>
</dbReference>
<evidence type="ECO:0000256" key="16">
    <source>
        <dbReference type="PROSITE-ProRule" id="PRU10141"/>
    </source>
</evidence>
<dbReference type="GO" id="GO:0016020">
    <property type="term" value="C:membrane"/>
    <property type="evidence" value="ECO:0007669"/>
    <property type="project" value="UniProtKB-SubCell"/>
</dbReference>
<dbReference type="PROSITE" id="PS00108">
    <property type="entry name" value="PROTEIN_KINASE_ST"/>
    <property type="match status" value="1"/>
</dbReference>
<evidence type="ECO:0000256" key="9">
    <source>
        <dbReference type="ARBA" id="ARBA00022840"/>
    </source>
</evidence>
<evidence type="ECO:0000256" key="7">
    <source>
        <dbReference type="ARBA" id="ARBA00022741"/>
    </source>
</evidence>
<evidence type="ECO:0000256" key="17">
    <source>
        <dbReference type="SAM" id="MobiDB-lite"/>
    </source>
</evidence>
<evidence type="ECO:0000313" key="21">
    <source>
        <dbReference type="EMBL" id="GAQ86447.1"/>
    </source>
</evidence>
<keyword evidence="8 21" id="KW-0418">Kinase</keyword>
<evidence type="ECO:0000256" key="15">
    <source>
        <dbReference type="ARBA" id="ARBA00048679"/>
    </source>
</evidence>
<dbReference type="PROSITE" id="PS50011">
    <property type="entry name" value="PROTEIN_KINASE_DOM"/>
    <property type="match status" value="1"/>
</dbReference>
<feature type="compositionally biased region" description="Polar residues" evidence="17">
    <location>
        <begin position="752"/>
        <end position="761"/>
    </location>
</feature>
<name>A0A1Y1ICJ0_KLENI</name>
<evidence type="ECO:0000256" key="6">
    <source>
        <dbReference type="ARBA" id="ARBA00022729"/>
    </source>
</evidence>
<evidence type="ECO:0000256" key="1">
    <source>
        <dbReference type="ARBA" id="ARBA00004479"/>
    </source>
</evidence>
<feature type="transmembrane region" description="Helical" evidence="18">
    <location>
        <begin position="355"/>
        <end position="376"/>
    </location>
</feature>
<dbReference type="Pfam" id="PF07714">
    <property type="entry name" value="PK_Tyr_Ser-Thr"/>
    <property type="match status" value="1"/>
</dbReference>
<comment type="catalytic activity">
    <reaction evidence="14">
        <text>L-threonyl-[protein] + ATP = O-phospho-L-threonyl-[protein] + ADP + H(+)</text>
        <dbReference type="Rhea" id="RHEA:46608"/>
        <dbReference type="Rhea" id="RHEA-COMP:11060"/>
        <dbReference type="Rhea" id="RHEA-COMP:11605"/>
        <dbReference type="ChEBI" id="CHEBI:15378"/>
        <dbReference type="ChEBI" id="CHEBI:30013"/>
        <dbReference type="ChEBI" id="CHEBI:30616"/>
        <dbReference type="ChEBI" id="CHEBI:61977"/>
        <dbReference type="ChEBI" id="CHEBI:456216"/>
        <dbReference type="EC" id="2.7.11.1"/>
    </reaction>
</comment>
<dbReference type="PROSITE" id="PS00107">
    <property type="entry name" value="PROTEIN_KINASE_ATP"/>
    <property type="match status" value="1"/>
</dbReference>
<keyword evidence="9 16" id="KW-0067">ATP-binding</keyword>
<feature type="domain" description="Protein kinase" evidence="20">
    <location>
        <begin position="446"/>
        <end position="717"/>
    </location>
</feature>
<dbReference type="InterPro" id="IPR000719">
    <property type="entry name" value="Prot_kinase_dom"/>
</dbReference>
<dbReference type="GO" id="GO:0045088">
    <property type="term" value="P:regulation of innate immune response"/>
    <property type="evidence" value="ECO:0000318"/>
    <property type="project" value="GO_Central"/>
</dbReference>
<evidence type="ECO:0000256" key="13">
    <source>
        <dbReference type="ARBA" id="ARBA00023180"/>
    </source>
</evidence>
<keyword evidence="7 16" id="KW-0547">Nucleotide-binding</keyword>
<feature type="region of interest" description="Disordered" evidence="17">
    <location>
        <begin position="736"/>
        <end position="787"/>
    </location>
</feature>
<keyword evidence="3" id="KW-0723">Serine/threonine-protein kinase</keyword>
<evidence type="ECO:0000313" key="22">
    <source>
        <dbReference type="Proteomes" id="UP000054558"/>
    </source>
</evidence>
<dbReference type="FunFam" id="3.30.200.20:FF:000015">
    <property type="entry name" value="Somatic embryogenesis receptor kinase 1"/>
    <property type="match status" value="1"/>
</dbReference>
<evidence type="ECO:0000256" key="8">
    <source>
        <dbReference type="ARBA" id="ARBA00022777"/>
    </source>
</evidence>
<evidence type="ECO:0000256" key="19">
    <source>
        <dbReference type="SAM" id="SignalP"/>
    </source>
</evidence>
<keyword evidence="11 18" id="KW-0472">Membrane</keyword>
<keyword evidence="6 19" id="KW-0732">Signal</keyword>
<keyword evidence="5 18" id="KW-0812">Transmembrane</keyword>
<dbReference type="SUPFAM" id="SSF56112">
    <property type="entry name" value="Protein kinase-like (PK-like)"/>
    <property type="match status" value="1"/>
</dbReference>
<keyword evidence="10 18" id="KW-1133">Transmembrane helix</keyword>
<evidence type="ECO:0000256" key="11">
    <source>
        <dbReference type="ARBA" id="ARBA00023136"/>
    </source>
</evidence>
<evidence type="ECO:0000256" key="18">
    <source>
        <dbReference type="SAM" id="Phobius"/>
    </source>
</evidence>
<comment type="catalytic activity">
    <reaction evidence="15">
        <text>L-seryl-[protein] + ATP = O-phospho-L-seryl-[protein] + ADP + H(+)</text>
        <dbReference type="Rhea" id="RHEA:17989"/>
        <dbReference type="Rhea" id="RHEA-COMP:9863"/>
        <dbReference type="Rhea" id="RHEA-COMP:11604"/>
        <dbReference type="ChEBI" id="CHEBI:15378"/>
        <dbReference type="ChEBI" id="CHEBI:29999"/>
        <dbReference type="ChEBI" id="CHEBI:30616"/>
        <dbReference type="ChEBI" id="CHEBI:83421"/>
        <dbReference type="ChEBI" id="CHEBI:456216"/>
        <dbReference type="EC" id="2.7.11.1"/>
    </reaction>
</comment>
<dbReference type="PANTHER" id="PTHR47989:SF62">
    <property type="entry name" value="OS05G0423500 PROTEIN"/>
    <property type="match status" value="1"/>
</dbReference>
<feature type="signal peptide" evidence="19">
    <location>
        <begin position="1"/>
        <end position="22"/>
    </location>
</feature>
<evidence type="ECO:0000256" key="2">
    <source>
        <dbReference type="ARBA" id="ARBA00012513"/>
    </source>
</evidence>
<dbReference type="PANTHER" id="PTHR47989">
    <property type="entry name" value="OS01G0750732 PROTEIN"/>
    <property type="match status" value="1"/>
</dbReference>
<evidence type="ECO:0000256" key="4">
    <source>
        <dbReference type="ARBA" id="ARBA00022679"/>
    </source>
</evidence>
<dbReference type="GO" id="GO:0004672">
    <property type="term" value="F:protein kinase activity"/>
    <property type="evidence" value="ECO:0000318"/>
    <property type="project" value="GO_Central"/>
</dbReference>
<gene>
    <name evidence="21" type="ORF">KFL_002890140</name>
</gene>
<protein>
    <recommendedName>
        <fullName evidence="2">non-specific serine/threonine protein kinase</fullName>
        <ecNumber evidence="2">2.7.11.1</ecNumber>
    </recommendedName>
</protein>
<dbReference type="SMART" id="SM00220">
    <property type="entry name" value="S_TKc"/>
    <property type="match status" value="1"/>
</dbReference>
<dbReference type="InterPro" id="IPR001245">
    <property type="entry name" value="Ser-Thr/Tyr_kinase_cat_dom"/>
</dbReference>
<dbReference type="InterPro" id="IPR011009">
    <property type="entry name" value="Kinase-like_dom_sf"/>
</dbReference>
<dbReference type="GO" id="GO:0005524">
    <property type="term" value="F:ATP binding"/>
    <property type="evidence" value="ECO:0007669"/>
    <property type="project" value="UniProtKB-UniRule"/>
</dbReference>
<accession>A0A1Y1ICJ0</accession>
<feature type="binding site" evidence="16">
    <location>
        <position position="474"/>
    </location>
    <ligand>
        <name>ATP</name>
        <dbReference type="ChEBI" id="CHEBI:30616"/>
    </ligand>
</feature>
<feature type="chain" id="PRO_5012056029" description="non-specific serine/threonine protein kinase" evidence="19">
    <location>
        <begin position="23"/>
        <end position="787"/>
    </location>
</feature>
<reference evidence="21 22" key="1">
    <citation type="journal article" date="2014" name="Nat. Commun.">
        <title>Klebsormidium flaccidum genome reveals primary factors for plant terrestrial adaptation.</title>
        <authorList>
            <person name="Hori K."/>
            <person name="Maruyama F."/>
            <person name="Fujisawa T."/>
            <person name="Togashi T."/>
            <person name="Yamamoto N."/>
            <person name="Seo M."/>
            <person name="Sato S."/>
            <person name="Yamada T."/>
            <person name="Mori H."/>
            <person name="Tajima N."/>
            <person name="Moriyama T."/>
            <person name="Ikeuchi M."/>
            <person name="Watanabe M."/>
            <person name="Wada H."/>
            <person name="Kobayashi K."/>
            <person name="Saito M."/>
            <person name="Masuda T."/>
            <person name="Sasaki-Sekimoto Y."/>
            <person name="Mashiguchi K."/>
            <person name="Awai K."/>
            <person name="Shimojima M."/>
            <person name="Masuda S."/>
            <person name="Iwai M."/>
            <person name="Nobusawa T."/>
            <person name="Narise T."/>
            <person name="Kondo S."/>
            <person name="Saito H."/>
            <person name="Sato R."/>
            <person name="Murakawa M."/>
            <person name="Ihara Y."/>
            <person name="Oshima-Yamada Y."/>
            <person name="Ohtaka K."/>
            <person name="Satoh M."/>
            <person name="Sonobe K."/>
            <person name="Ishii M."/>
            <person name="Ohtani R."/>
            <person name="Kanamori-Sato M."/>
            <person name="Honoki R."/>
            <person name="Miyazaki D."/>
            <person name="Mochizuki H."/>
            <person name="Umetsu J."/>
            <person name="Higashi K."/>
            <person name="Shibata D."/>
            <person name="Kamiya Y."/>
            <person name="Sato N."/>
            <person name="Nakamura Y."/>
            <person name="Tabata S."/>
            <person name="Ida S."/>
            <person name="Kurokawa K."/>
            <person name="Ohta H."/>
        </authorList>
    </citation>
    <scope>NUCLEOTIDE SEQUENCE [LARGE SCALE GENOMIC DNA]</scope>
    <source>
        <strain evidence="21 22">NIES-2285</strain>
    </source>
</reference>
<dbReference type="EC" id="2.7.11.1" evidence="2"/>
<organism evidence="21 22">
    <name type="scientific">Klebsormidium nitens</name>
    <name type="common">Green alga</name>
    <name type="synonym">Ulothrix nitens</name>
    <dbReference type="NCBI Taxonomy" id="105231"/>
    <lineage>
        <taxon>Eukaryota</taxon>
        <taxon>Viridiplantae</taxon>
        <taxon>Streptophyta</taxon>
        <taxon>Klebsormidiophyceae</taxon>
        <taxon>Klebsormidiales</taxon>
        <taxon>Klebsormidiaceae</taxon>
        <taxon>Klebsormidium</taxon>
    </lineage>
</organism>
<evidence type="ECO:0000256" key="10">
    <source>
        <dbReference type="ARBA" id="ARBA00022989"/>
    </source>
</evidence>
<evidence type="ECO:0000259" key="20">
    <source>
        <dbReference type="PROSITE" id="PS50011"/>
    </source>
</evidence>
<proteinExistence type="predicted"/>
<evidence type="ECO:0000256" key="14">
    <source>
        <dbReference type="ARBA" id="ARBA00047899"/>
    </source>
</evidence>
<dbReference type="GO" id="GO:0004674">
    <property type="term" value="F:protein serine/threonine kinase activity"/>
    <property type="evidence" value="ECO:0007669"/>
    <property type="project" value="UniProtKB-KW"/>
</dbReference>
<dbReference type="STRING" id="105231.A0A1Y1ICJ0"/>
<dbReference type="OrthoDB" id="4062651at2759"/>
<dbReference type="EMBL" id="DF237238">
    <property type="protein sequence ID" value="GAQ86447.1"/>
    <property type="molecule type" value="Genomic_DNA"/>
</dbReference>